<dbReference type="InParanoid" id="A0A7N2N809"/>
<evidence type="ECO:0000259" key="3">
    <source>
        <dbReference type="Pfam" id="PF17867"/>
    </source>
</evidence>
<dbReference type="GO" id="GO:0000055">
    <property type="term" value="P:ribosomal large subunit export from nucleus"/>
    <property type="evidence" value="ECO:0007669"/>
    <property type="project" value="TreeGrafter"/>
</dbReference>
<dbReference type="SUPFAM" id="SSF52540">
    <property type="entry name" value="P-loop containing nucleoside triphosphate hydrolases"/>
    <property type="match status" value="1"/>
</dbReference>
<keyword evidence="5" id="KW-1185">Reference proteome</keyword>
<dbReference type="InterPro" id="IPR040848">
    <property type="entry name" value="AAA_lid_7"/>
</dbReference>
<dbReference type="InterPro" id="IPR027417">
    <property type="entry name" value="P-loop_NTPase"/>
</dbReference>
<name>A0A7N2N809_QUELO</name>
<dbReference type="PANTHER" id="PTHR48103">
    <property type="entry name" value="MIDASIN-RELATED"/>
    <property type="match status" value="1"/>
</dbReference>
<proteinExistence type="predicted"/>
<accession>A0A7N2N809</accession>
<dbReference type="GO" id="GO:0005634">
    <property type="term" value="C:nucleus"/>
    <property type="evidence" value="ECO:0007669"/>
    <property type="project" value="TreeGrafter"/>
</dbReference>
<dbReference type="GO" id="GO:0030687">
    <property type="term" value="C:preribosome, large subunit precursor"/>
    <property type="evidence" value="ECO:0007669"/>
    <property type="project" value="TreeGrafter"/>
</dbReference>
<keyword evidence="1" id="KW-0547">Nucleotide-binding</keyword>
<organism evidence="4 5">
    <name type="scientific">Quercus lobata</name>
    <name type="common">Valley oak</name>
    <dbReference type="NCBI Taxonomy" id="97700"/>
    <lineage>
        <taxon>Eukaryota</taxon>
        <taxon>Viridiplantae</taxon>
        <taxon>Streptophyta</taxon>
        <taxon>Embryophyta</taxon>
        <taxon>Tracheophyta</taxon>
        <taxon>Spermatophyta</taxon>
        <taxon>Magnoliopsida</taxon>
        <taxon>eudicotyledons</taxon>
        <taxon>Gunneridae</taxon>
        <taxon>Pentapetalae</taxon>
        <taxon>rosids</taxon>
        <taxon>fabids</taxon>
        <taxon>Fagales</taxon>
        <taxon>Fagaceae</taxon>
        <taxon>Quercus</taxon>
    </lineage>
</organism>
<reference evidence="4" key="1">
    <citation type="submission" date="2021-01" db="UniProtKB">
        <authorList>
            <consortium name="EnsemblPlants"/>
        </authorList>
    </citation>
    <scope>IDENTIFICATION</scope>
</reference>
<feature type="domain" description="Midasin AAA lid" evidence="3">
    <location>
        <begin position="212"/>
        <end position="275"/>
    </location>
</feature>
<dbReference type="GO" id="GO:0005524">
    <property type="term" value="F:ATP binding"/>
    <property type="evidence" value="ECO:0007669"/>
    <property type="project" value="UniProtKB-KW"/>
</dbReference>
<dbReference type="GO" id="GO:0000027">
    <property type="term" value="P:ribosomal large subunit assembly"/>
    <property type="evidence" value="ECO:0007669"/>
    <property type="project" value="TreeGrafter"/>
</dbReference>
<keyword evidence="2" id="KW-0067">ATP-binding</keyword>
<dbReference type="PANTHER" id="PTHR48103:SF2">
    <property type="entry name" value="MIDASIN"/>
    <property type="match status" value="1"/>
</dbReference>
<dbReference type="Proteomes" id="UP000594261">
    <property type="component" value="Unassembled WGS sequence"/>
</dbReference>
<evidence type="ECO:0000256" key="2">
    <source>
        <dbReference type="ARBA" id="ARBA00022840"/>
    </source>
</evidence>
<dbReference type="Pfam" id="PF17867">
    <property type="entry name" value="AAA_lid_7"/>
    <property type="match status" value="1"/>
</dbReference>
<dbReference type="EnsemblPlants" id="QL93p0381_0021:mrna">
    <property type="protein sequence ID" value="QL93p0381_0021:mrna"/>
    <property type="gene ID" value="QL93p0381_0021"/>
</dbReference>
<protein>
    <recommendedName>
        <fullName evidence="3">Midasin AAA lid domain-containing protein</fullName>
    </recommendedName>
</protein>
<evidence type="ECO:0000313" key="4">
    <source>
        <dbReference type="EnsemblPlants" id="QL93p0381_0021:mrna"/>
    </source>
</evidence>
<evidence type="ECO:0000256" key="1">
    <source>
        <dbReference type="ARBA" id="ARBA00022741"/>
    </source>
</evidence>
<dbReference type="AlphaFoldDB" id="A0A7N2N809"/>
<dbReference type="Gramene" id="QL93p0381_0021:mrna">
    <property type="protein sequence ID" value="QL93p0381_0021:mrna"/>
    <property type="gene ID" value="QL93p0381_0021"/>
</dbReference>
<evidence type="ECO:0000313" key="5">
    <source>
        <dbReference type="Proteomes" id="UP000594261"/>
    </source>
</evidence>
<sequence>MDSEIFSKLRNWNWSCFLDLVKQTSNPDLSSSAADITVIADIKCCGIQILSVILKTSHIPTPHFSIRATEAFSCFLRWKEFCQDTSLEKAGLYINSSEQNEFSSPSRSIDFNQENCLYSSGLCSLAISSSQAVQNGFWVVFEDVDKAPSDVQSIILPLLEGAKSFSNGHGEKVFDYFPQFQLLDLIYHTVQKVENLVFFGGKVMIVPPSKEDLQNIIKAWYPNLEPISEKLIGPFERVNSSPVHQPAGFHPRNSAVSFLSRFSLRDLLKWCKRILGLGFSFNGDGLSAWSLILGIEVAIKL</sequence>